<dbReference type="AlphaFoldDB" id="A0AAV9UDL3"/>
<accession>A0AAV9UDL3</accession>
<sequence>MDIAPRPLNPLHPPIEVPILSDEEYDCGDFNTYPDRQGWTERSGTEWTAIFRNPPVEFIAFLERWLFYGGLHIVFGDAIKGIKFTRTLENPRRTVLTLENLPSLFPHTRDYHDFHPFLVNAQLIHMALSKKTIGSGQDSGYKRDSLVRFIMNRVAPDPRSPEIIMATSMLGEVLFNQLIQTIVKPGFEGYNGAMPSLAMPHKSLTWGLMRKAGWCPTALMPFYSTLNTCSLYFLYNLPRPDPEKVHTVLNIYEKTAENEIDPPPVPELCDSHKCALMKFSDKTYKTKHADGCPGDCKEVVANLDELCEILLAGKIPLILSVDDDDEEETIKLVAAEPDMAYVAISHVWSDGLGNTKRNAIPRCQMRRLSKYVRSLENMVLFWFDTICVPPDEAKVDEAQNMAMGLMRRTYEDAQIVLVLDAWIFGSTYKGKSDAESLMRIFCSSWTKRLWTYQEGVLAKTMVVQFSDGPYDVDVAMKRLLDTVDEITKISLLPPLLEAYHHIRRLKLEDVDAETRRAHLNIVFELPAIAAALGNRRTSVLTDEALCLGALLDLNVLEIARTKPELRMQTFWRMLKTVPESILFEHAETFDIDGLRWAPKTFMHAHQSTEIGRMGHSVGAMRWTRDHATVTPWGLLVNCDGILLSVRASRIRGHPFVRGDRFNTWYQLHPFLHEKKYGRTSVGDLNVSGEIAVLIREMGSIRPEELEMFNSEGERPQKGMDPANRHAPGPALIVEVVRDRGNVIMCRKLCHALWQKLDVDHDAQQIEDLNSRFPFQAGAPVMNHQMYDDTLFAAVGVQKTMEQVWCVG</sequence>
<evidence type="ECO:0000313" key="1">
    <source>
        <dbReference type="EMBL" id="KAK6338122.1"/>
    </source>
</evidence>
<dbReference type="PANTHER" id="PTHR39596">
    <property type="match status" value="1"/>
</dbReference>
<dbReference type="Proteomes" id="UP001375240">
    <property type="component" value="Unassembled WGS sequence"/>
</dbReference>
<keyword evidence="2" id="KW-1185">Reference proteome</keyword>
<protein>
    <recommendedName>
        <fullName evidence="3">Heterokaryon incompatibility domain-containing protein</fullName>
    </recommendedName>
</protein>
<reference evidence="1 2" key="1">
    <citation type="submission" date="2019-10" db="EMBL/GenBank/DDBJ databases">
        <authorList>
            <person name="Palmer J.M."/>
        </authorList>
    </citation>
    <scope>NUCLEOTIDE SEQUENCE [LARGE SCALE GENOMIC DNA]</scope>
    <source>
        <strain evidence="1 2">TWF696</strain>
    </source>
</reference>
<gene>
    <name evidence="1" type="ORF">TWF696_001593</name>
</gene>
<organism evidence="1 2">
    <name type="scientific">Orbilia brochopaga</name>
    <dbReference type="NCBI Taxonomy" id="3140254"/>
    <lineage>
        <taxon>Eukaryota</taxon>
        <taxon>Fungi</taxon>
        <taxon>Dikarya</taxon>
        <taxon>Ascomycota</taxon>
        <taxon>Pezizomycotina</taxon>
        <taxon>Orbiliomycetes</taxon>
        <taxon>Orbiliales</taxon>
        <taxon>Orbiliaceae</taxon>
        <taxon>Orbilia</taxon>
    </lineage>
</organism>
<evidence type="ECO:0008006" key="3">
    <source>
        <dbReference type="Google" id="ProtNLM"/>
    </source>
</evidence>
<evidence type="ECO:0000313" key="2">
    <source>
        <dbReference type="Proteomes" id="UP001375240"/>
    </source>
</evidence>
<dbReference type="EMBL" id="JAVHNQ010000010">
    <property type="protein sequence ID" value="KAK6338122.1"/>
    <property type="molecule type" value="Genomic_DNA"/>
</dbReference>
<dbReference type="PANTHER" id="PTHR39596:SF2">
    <property type="entry name" value="HET DOMAIN PROTEIN (AFU_ORTHOLOGUE AFUA_1G17550)-RELATED"/>
    <property type="match status" value="1"/>
</dbReference>
<proteinExistence type="predicted"/>
<name>A0AAV9UDL3_9PEZI</name>
<comment type="caution">
    <text evidence="1">The sequence shown here is derived from an EMBL/GenBank/DDBJ whole genome shotgun (WGS) entry which is preliminary data.</text>
</comment>